<proteinExistence type="predicted"/>
<evidence type="ECO:0000259" key="1">
    <source>
        <dbReference type="Pfam" id="PF12680"/>
    </source>
</evidence>
<reference evidence="3" key="1">
    <citation type="journal article" date="2019" name="Int. J. Syst. Evol. Microbiol.">
        <title>The Global Catalogue of Microorganisms (GCM) 10K type strain sequencing project: providing services to taxonomists for standard genome sequencing and annotation.</title>
        <authorList>
            <consortium name="The Broad Institute Genomics Platform"/>
            <consortium name="The Broad Institute Genome Sequencing Center for Infectious Disease"/>
            <person name="Wu L."/>
            <person name="Ma J."/>
        </authorList>
    </citation>
    <scope>NUCLEOTIDE SEQUENCE [LARGE SCALE GENOMIC DNA]</scope>
    <source>
        <strain evidence="3">CGMCC 4.1648</strain>
    </source>
</reference>
<name>A0ABV9X9B2_9ACTN</name>
<dbReference type="InterPro" id="IPR032710">
    <property type="entry name" value="NTF2-like_dom_sf"/>
</dbReference>
<gene>
    <name evidence="2" type="ORF">ACFPM3_07855</name>
</gene>
<dbReference type="Pfam" id="PF12680">
    <property type="entry name" value="SnoaL_2"/>
    <property type="match status" value="1"/>
</dbReference>
<feature type="domain" description="SnoaL-like" evidence="1">
    <location>
        <begin position="22"/>
        <end position="122"/>
    </location>
</feature>
<accession>A0ABV9X9B2</accession>
<dbReference type="RefSeq" id="WP_345687584.1">
    <property type="nucleotide sequence ID" value="NZ_BAABIT010000001.1"/>
</dbReference>
<evidence type="ECO:0000313" key="2">
    <source>
        <dbReference type="EMBL" id="MFC5022050.1"/>
    </source>
</evidence>
<keyword evidence="3" id="KW-1185">Reference proteome</keyword>
<sequence length="171" mass="18977">MNNTWAARAEPASRAAQIAAFQRQRDACAHHDLDAMVSVYTEGVHYEEKTLRWDLHSRDEVRDQFGVFFAATSELGLILLDSVHEADRAAFLWRFTGTLHSGPRFDVFGASQSTFTPDGRISHEIAVWNLAELPDRAAQDLGLNPATAYTPFTAWAANGRGTAAARLAKRF</sequence>
<protein>
    <submittedName>
        <fullName evidence="2">Nuclear transport factor 2 family protein</fullName>
    </submittedName>
</protein>
<dbReference type="Gene3D" id="3.10.450.50">
    <property type="match status" value="1"/>
</dbReference>
<organism evidence="2 3">
    <name type="scientific">Streptomyces coeruleoprunus</name>
    <dbReference type="NCBI Taxonomy" id="285563"/>
    <lineage>
        <taxon>Bacteria</taxon>
        <taxon>Bacillati</taxon>
        <taxon>Actinomycetota</taxon>
        <taxon>Actinomycetes</taxon>
        <taxon>Kitasatosporales</taxon>
        <taxon>Streptomycetaceae</taxon>
        <taxon>Streptomyces</taxon>
    </lineage>
</organism>
<dbReference type="EMBL" id="JBHSJD010000005">
    <property type="protein sequence ID" value="MFC5022050.1"/>
    <property type="molecule type" value="Genomic_DNA"/>
</dbReference>
<dbReference type="InterPro" id="IPR037401">
    <property type="entry name" value="SnoaL-like"/>
</dbReference>
<dbReference type="SUPFAM" id="SSF54427">
    <property type="entry name" value="NTF2-like"/>
    <property type="match status" value="1"/>
</dbReference>
<dbReference type="Proteomes" id="UP001595829">
    <property type="component" value="Unassembled WGS sequence"/>
</dbReference>
<evidence type="ECO:0000313" key="3">
    <source>
        <dbReference type="Proteomes" id="UP001595829"/>
    </source>
</evidence>
<comment type="caution">
    <text evidence="2">The sequence shown here is derived from an EMBL/GenBank/DDBJ whole genome shotgun (WGS) entry which is preliminary data.</text>
</comment>